<evidence type="ECO:0000256" key="7">
    <source>
        <dbReference type="RuleBase" id="RU003345"/>
    </source>
</evidence>
<dbReference type="InterPro" id="IPR029510">
    <property type="entry name" value="Ald_DH_CS_GLU"/>
</dbReference>
<dbReference type="OrthoDB" id="5687308at2"/>
<feature type="domain" description="Aldehyde dehydrogenase" evidence="8">
    <location>
        <begin position="14"/>
        <end position="450"/>
    </location>
</feature>
<dbReference type="InterPro" id="IPR016160">
    <property type="entry name" value="Ald_DH_CS_CYS"/>
</dbReference>
<dbReference type="Pfam" id="PF00171">
    <property type="entry name" value="Aldedh"/>
    <property type="match status" value="1"/>
</dbReference>
<proteinExistence type="inferred from homology"/>
<evidence type="ECO:0000256" key="6">
    <source>
        <dbReference type="PROSITE-ProRule" id="PRU10007"/>
    </source>
</evidence>
<dbReference type="FunFam" id="3.40.309.10:FF:000003">
    <property type="entry name" value="Aldehyde dehydrogenase"/>
    <property type="match status" value="1"/>
</dbReference>
<feature type="active site" evidence="5">
    <location>
        <position position="259"/>
    </location>
</feature>
<dbReference type="Proteomes" id="UP000270530">
    <property type="component" value="Chromosome"/>
</dbReference>
<sequence>MSVTALNAQRTRSEMDRMQEVFQSQRRAFDRDPMPSAEVRRENLRRLKAAILRYQGRLADAVNEDFGCRSRDETMLADIMPTVSQINYQLKNVRRWMKPERRHVGAAFQPAKAFVQYQPLGVVGIIAPWNYPIQLVLEPLATALAAGNRAMIKVSEFTPATNKTLEAMLGEVFPEDHVAMVHGEAEVAQAFTRLPFDHLLFTGSTAVGRQVMRAAAEHLTPVTLELGGKSPAIVSDTVPLDHAAERIAFGKALNAGQTCIAPDYVLCPADRVDGFVEAFQRRVSRMYPTLRDNPDFTAIVNDRQYERLTRYLRDAREKGARIVEINPASEKLEDVRKLPLTLLLDTTEDMLVRQEEIFGPLLPVVPYDSLDEALEYVRRNPRPLALYYFDYDKQRQRRVLEQTHAGGVSINDTLSHIAQDDLPFGGIGPSGIGRYHGKEGFLTFSHAKSVYVKPRFNGARFAYPPYGLVNKLIYRLFIR</sequence>
<dbReference type="InterPro" id="IPR015590">
    <property type="entry name" value="Aldehyde_DH_dom"/>
</dbReference>
<evidence type="ECO:0000313" key="10">
    <source>
        <dbReference type="EMBL" id="BBD81115.1"/>
    </source>
</evidence>
<dbReference type="InterPro" id="IPR016162">
    <property type="entry name" value="Ald_DH_N"/>
</dbReference>
<evidence type="ECO:0000256" key="1">
    <source>
        <dbReference type="ARBA" id="ARBA00009986"/>
    </source>
</evidence>
<dbReference type="KEGG" id="rbd:ALSL_2491"/>
<dbReference type="Gene3D" id="3.40.605.10">
    <property type="entry name" value="Aldehyde Dehydrogenase, Chain A, domain 1"/>
    <property type="match status" value="1"/>
</dbReference>
<dbReference type="CDD" id="cd07133">
    <property type="entry name" value="ALDH_CALDH_CalB"/>
    <property type="match status" value="1"/>
</dbReference>
<dbReference type="PROSITE" id="PS00687">
    <property type="entry name" value="ALDEHYDE_DEHYDR_GLU"/>
    <property type="match status" value="1"/>
</dbReference>
<dbReference type="EMBL" id="AP018560">
    <property type="protein sequence ID" value="BBD81069.1"/>
    <property type="molecule type" value="Genomic_DNA"/>
</dbReference>
<dbReference type="GO" id="GO:0004029">
    <property type="term" value="F:aldehyde dehydrogenase (NAD+) activity"/>
    <property type="evidence" value="ECO:0007669"/>
    <property type="project" value="TreeGrafter"/>
</dbReference>
<dbReference type="AlphaFoldDB" id="A0A2Z6E8X6"/>
<dbReference type="RefSeq" id="WP_126539540.1">
    <property type="nucleotide sequence ID" value="NZ_AP018560.1"/>
</dbReference>
<dbReference type="GO" id="GO:0005737">
    <property type="term" value="C:cytoplasm"/>
    <property type="evidence" value="ECO:0007669"/>
    <property type="project" value="TreeGrafter"/>
</dbReference>
<comment type="similarity">
    <text evidence="1 4 7">Belongs to the aldehyde dehydrogenase family.</text>
</comment>
<organism evidence="9 11">
    <name type="scientific">Aerosticca soli</name>
    <dbReference type="NCBI Taxonomy" id="2010829"/>
    <lineage>
        <taxon>Bacteria</taxon>
        <taxon>Pseudomonadati</taxon>
        <taxon>Pseudomonadota</taxon>
        <taxon>Gammaproteobacteria</taxon>
        <taxon>Lysobacterales</taxon>
        <taxon>Rhodanobacteraceae</taxon>
        <taxon>Aerosticca</taxon>
    </lineage>
</organism>
<dbReference type="Gene3D" id="3.40.309.10">
    <property type="entry name" value="Aldehyde Dehydrogenase, Chain A, domain 2"/>
    <property type="match status" value="1"/>
</dbReference>
<evidence type="ECO:0000256" key="3">
    <source>
        <dbReference type="ARBA" id="ARBA00023027"/>
    </source>
</evidence>
<dbReference type="FunFam" id="3.40.605.10:FF:000004">
    <property type="entry name" value="Aldehyde dehydrogenase"/>
    <property type="match status" value="1"/>
</dbReference>
<evidence type="ECO:0000313" key="11">
    <source>
        <dbReference type="Proteomes" id="UP000270530"/>
    </source>
</evidence>
<dbReference type="PANTHER" id="PTHR43570">
    <property type="entry name" value="ALDEHYDE DEHYDROGENASE"/>
    <property type="match status" value="1"/>
</dbReference>
<evidence type="ECO:0000256" key="2">
    <source>
        <dbReference type="ARBA" id="ARBA00023002"/>
    </source>
</evidence>
<evidence type="ECO:0000256" key="4">
    <source>
        <dbReference type="PIRNR" id="PIRNR036492"/>
    </source>
</evidence>
<dbReference type="InterPro" id="IPR016163">
    <property type="entry name" value="Ald_DH_C"/>
</dbReference>
<name>A0A2Z6E8X6_9GAMM</name>
<dbReference type="PIRSF" id="PIRSF036492">
    <property type="entry name" value="ALDH"/>
    <property type="match status" value="1"/>
</dbReference>
<evidence type="ECO:0000256" key="5">
    <source>
        <dbReference type="PIRSR" id="PIRSR036492-1"/>
    </source>
</evidence>
<dbReference type="InterPro" id="IPR012394">
    <property type="entry name" value="Aldehyde_DH_NAD(P)"/>
</dbReference>
<dbReference type="PANTHER" id="PTHR43570:SF20">
    <property type="entry name" value="ALDEHYDE DEHYDROGENASE ALDX-RELATED"/>
    <property type="match status" value="1"/>
</dbReference>
<evidence type="ECO:0000259" key="8">
    <source>
        <dbReference type="Pfam" id="PF00171"/>
    </source>
</evidence>
<reference evidence="11" key="1">
    <citation type="submission" date="2018-04" db="EMBL/GenBank/DDBJ databases">
        <authorList>
            <person name="Watanabe M."/>
            <person name="Kojima H."/>
        </authorList>
    </citation>
    <scope>NUCLEOTIDE SEQUENCE [LARGE SCALE GENOMIC DNA]</scope>
    <source>
        <strain evidence="11">Dysh456</strain>
    </source>
</reference>
<dbReference type="GO" id="GO:0006081">
    <property type="term" value="P:aldehyde metabolic process"/>
    <property type="evidence" value="ECO:0007669"/>
    <property type="project" value="InterPro"/>
</dbReference>
<accession>A0A2Z6E8X6</accession>
<keyword evidence="2 4" id="KW-0560">Oxidoreductase</keyword>
<dbReference type="KEGG" id="rbd:ALSL_2445"/>
<evidence type="ECO:0000313" key="9">
    <source>
        <dbReference type="EMBL" id="BBD81069.1"/>
    </source>
</evidence>
<reference evidence="11" key="2">
    <citation type="submission" date="2018-06" db="EMBL/GenBank/DDBJ databases">
        <title>Genome sequence of Rhodanobacteraceae bacterium strain Dysh456.</title>
        <authorList>
            <person name="Fukui M."/>
        </authorList>
    </citation>
    <scope>NUCLEOTIDE SEQUENCE [LARGE SCALE GENOMIC DNA]</scope>
    <source>
        <strain evidence="11">Dysh456</strain>
    </source>
</reference>
<keyword evidence="3" id="KW-0520">NAD</keyword>
<feature type="active site" evidence="5 6">
    <location>
        <position position="225"/>
    </location>
</feature>
<keyword evidence="11" id="KW-1185">Reference proteome</keyword>
<dbReference type="InterPro" id="IPR016161">
    <property type="entry name" value="Ald_DH/histidinol_DH"/>
</dbReference>
<dbReference type="EMBL" id="AP018560">
    <property type="protein sequence ID" value="BBD81115.1"/>
    <property type="molecule type" value="Genomic_DNA"/>
</dbReference>
<reference evidence="9" key="3">
    <citation type="journal article" date="2020" name="Arch. Microbiol.">
        <title>Aerosticca soli gen. nov., sp. nov., an aerobic gammaproteobacterium isolated from crude oil-contaminated soil.</title>
        <authorList>
            <person name="Watanabe M."/>
            <person name="Kojima H."/>
            <person name="Fukui M."/>
        </authorList>
    </citation>
    <scope>NUCLEOTIDE SEQUENCE</scope>
    <source>
        <strain evidence="9">Dysh456</strain>
    </source>
</reference>
<gene>
    <name evidence="9" type="ORF">ALSL_2445</name>
    <name evidence="10" type="ORF">ALSL_2491</name>
</gene>
<dbReference type="SUPFAM" id="SSF53720">
    <property type="entry name" value="ALDH-like"/>
    <property type="match status" value="1"/>
</dbReference>
<dbReference type="PROSITE" id="PS00070">
    <property type="entry name" value="ALDEHYDE_DEHYDR_CYS"/>
    <property type="match status" value="1"/>
</dbReference>
<protein>
    <recommendedName>
        <fullName evidence="4">Aldehyde dehydrogenase</fullName>
    </recommendedName>
</protein>